<sequence>MVKPKIYDEYEAQKAVNAAIDDTSIEDDFVDQYFEAALEVLTGKVQERSAASNHNLDLKQLEALLKLARKKLGIIFTSFLVLEQFGQSPLHFDTF</sequence>
<dbReference type="EMBL" id="CAVMJV010000026">
    <property type="protein sequence ID" value="CAK5074589.1"/>
    <property type="molecule type" value="Genomic_DNA"/>
</dbReference>
<keyword evidence="2" id="KW-1185">Reference proteome</keyword>
<proteinExistence type="predicted"/>
<comment type="caution">
    <text evidence="1">The sequence shown here is derived from an EMBL/GenBank/DDBJ whole genome shotgun (WGS) entry which is preliminary data.</text>
</comment>
<gene>
    <name evidence="1" type="ORF">MENTE1834_LOCUS21348</name>
</gene>
<evidence type="ECO:0000313" key="2">
    <source>
        <dbReference type="Proteomes" id="UP001497535"/>
    </source>
</evidence>
<evidence type="ECO:0000313" key="1">
    <source>
        <dbReference type="EMBL" id="CAK5074589.1"/>
    </source>
</evidence>
<organism evidence="1 2">
    <name type="scientific">Meloidogyne enterolobii</name>
    <name type="common">Root-knot nematode worm</name>
    <name type="synonym">Meloidogyne mayaguensis</name>
    <dbReference type="NCBI Taxonomy" id="390850"/>
    <lineage>
        <taxon>Eukaryota</taxon>
        <taxon>Metazoa</taxon>
        <taxon>Ecdysozoa</taxon>
        <taxon>Nematoda</taxon>
        <taxon>Chromadorea</taxon>
        <taxon>Rhabditida</taxon>
        <taxon>Tylenchina</taxon>
        <taxon>Tylenchomorpha</taxon>
        <taxon>Tylenchoidea</taxon>
        <taxon>Meloidogynidae</taxon>
        <taxon>Meloidogyninae</taxon>
        <taxon>Meloidogyne</taxon>
    </lineage>
</organism>
<protein>
    <submittedName>
        <fullName evidence="1">Uncharacterized protein</fullName>
    </submittedName>
</protein>
<reference evidence="1" key="1">
    <citation type="submission" date="2023-11" db="EMBL/GenBank/DDBJ databases">
        <authorList>
            <person name="Poullet M."/>
        </authorList>
    </citation>
    <scope>NUCLEOTIDE SEQUENCE</scope>
    <source>
        <strain evidence="1">E1834</strain>
    </source>
</reference>
<accession>A0ACB0Z6P9</accession>
<name>A0ACB0Z6P9_MELEN</name>
<dbReference type="Proteomes" id="UP001497535">
    <property type="component" value="Unassembled WGS sequence"/>
</dbReference>